<sequence length="319" mass="34105">MPGGLFLPAILLLLVFAGALLTWRLDARQRALASRVSSVAAAERMGAAEPEETRGIRVAAPSGGRLAEVFRRLTAMPVDLDNAHVVPVWAVHTAGAAGCAAGYLIARLGLSRQAALAVGAGCGIVLVRGVFRWEVRRYAGSLTKQLPDMIELMASTVMAGLPPIEALRIAARDMASPSREEFERVVQEVGVGTPVDVALMNLHRRTGVLEYSIMAMTLGAQIRRGGRLVETIQILGETTRQRLAVIARGQALAAEARMSAYVIASMPVVGGLLMSLVKPGYMAPLFHDPRGNTMLLIGFALLGLGFQIMRWMIRGAMSD</sequence>
<evidence type="ECO:0000256" key="1">
    <source>
        <dbReference type="ARBA" id="ARBA00004651"/>
    </source>
</evidence>
<dbReference type="PANTHER" id="PTHR35007">
    <property type="entry name" value="INTEGRAL MEMBRANE PROTEIN-RELATED"/>
    <property type="match status" value="1"/>
</dbReference>
<feature type="transmembrane region" description="Helical" evidence="6">
    <location>
        <begin position="86"/>
        <end position="106"/>
    </location>
</feature>
<gene>
    <name evidence="8" type="ORF">CCS01_29855</name>
</gene>
<organism evidence="8 9">
    <name type="scientific">Rhodopila globiformis</name>
    <name type="common">Rhodopseudomonas globiformis</name>
    <dbReference type="NCBI Taxonomy" id="1071"/>
    <lineage>
        <taxon>Bacteria</taxon>
        <taxon>Pseudomonadati</taxon>
        <taxon>Pseudomonadota</taxon>
        <taxon>Alphaproteobacteria</taxon>
        <taxon>Acetobacterales</taxon>
        <taxon>Acetobacteraceae</taxon>
        <taxon>Rhodopila</taxon>
    </lineage>
</organism>
<keyword evidence="4 6" id="KW-1133">Transmembrane helix</keyword>
<accession>A0A2S6MW25</accession>
<dbReference type="EMBL" id="NHRY01000269">
    <property type="protein sequence ID" value="PPQ26561.1"/>
    <property type="molecule type" value="Genomic_DNA"/>
</dbReference>
<evidence type="ECO:0000256" key="2">
    <source>
        <dbReference type="ARBA" id="ARBA00022475"/>
    </source>
</evidence>
<name>A0A2S6MW25_RHOGL</name>
<evidence type="ECO:0000259" key="7">
    <source>
        <dbReference type="Pfam" id="PF00482"/>
    </source>
</evidence>
<keyword evidence="5 6" id="KW-0472">Membrane</keyword>
<evidence type="ECO:0000256" key="3">
    <source>
        <dbReference type="ARBA" id="ARBA00022692"/>
    </source>
</evidence>
<proteinExistence type="predicted"/>
<keyword evidence="9" id="KW-1185">Reference proteome</keyword>
<dbReference type="OrthoDB" id="9803381at2"/>
<evidence type="ECO:0000256" key="4">
    <source>
        <dbReference type="ARBA" id="ARBA00022989"/>
    </source>
</evidence>
<keyword evidence="3 6" id="KW-0812">Transmembrane</keyword>
<evidence type="ECO:0000313" key="9">
    <source>
        <dbReference type="Proteomes" id="UP000239724"/>
    </source>
</evidence>
<evidence type="ECO:0000313" key="8">
    <source>
        <dbReference type="EMBL" id="PPQ26561.1"/>
    </source>
</evidence>
<dbReference type="GO" id="GO:0005886">
    <property type="term" value="C:plasma membrane"/>
    <property type="evidence" value="ECO:0007669"/>
    <property type="project" value="UniProtKB-SubCell"/>
</dbReference>
<dbReference type="AlphaFoldDB" id="A0A2S6MW25"/>
<dbReference type="InterPro" id="IPR018076">
    <property type="entry name" value="T2SS_GspF_dom"/>
</dbReference>
<dbReference type="InterPro" id="IPR042094">
    <property type="entry name" value="T2SS_GspF_sf"/>
</dbReference>
<dbReference type="Gene3D" id="1.20.81.30">
    <property type="entry name" value="Type II secretion system (T2SS), domain F"/>
    <property type="match status" value="1"/>
</dbReference>
<comment type="subcellular location">
    <subcellularLocation>
        <location evidence="1">Cell membrane</location>
        <topology evidence="1">Multi-pass membrane protein</topology>
    </subcellularLocation>
</comment>
<dbReference type="Proteomes" id="UP000239724">
    <property type="component" value="Unassembled WGS sequence"/>
</dbReference>
<feature type="transmembrane region" description="Helical" evidence="6">
    <location>
        <begin position="112"/>
        <end position="131"/>
    </location>
</feature>
<dbReference type="RefSeq" id="WP_104522596.1">
    <property type="nucleotide sequence ID" value="NZ_NHRY01000269.1"/>
</dbReference>
<keyword evidence="2" id="KW-1003">Cell membrane</keyword>
<feature type="transmembrane region" description="Helical" evidence="6">
    <location>
        <begin position="258"/>
        <end position="281"/>
    </location>
</feature>
<feature type="domain" description="Type II secretion system protein GspF" evidence="7">
    <location>
        <begin position="150"/>
        <end position="272"/>
    </location>
</feature>
<dbReference type="PANTHER" id="PTHR35007:SF1">
    <property type="entry name" value="PILUS ASSEMBLY PROTEIN"/>
    <property type="match status" value="1"/>
</dbReference>
<evidence type="ECO:0000256" key="6">
    <source>
        <dbReference type="SAM" id="Phobius"/>
    </source>
</evidence>
<feature type="transmembrane region" description="Helical" evidence="6">
    <location>
        <begin position="293"/>
        <end position="313"/>
    </location>
</feature>
<protein>
    <recommendedName>
        <fullName evidence="7">Type II secretion system protein GspF domain-containing protein</fullName>
    </recommendedName>
</protein>
<comment type="caution">
    <text evidence="8">The sequence shown here is derived from an EMBL/GenBank/DDBJ whole genome shotgun (WGS) entry which is preliminary data.</text>
</comment>
<reference evidence="8 9" key="1">
    <citation type="journal article" date="2018" name="Arch. Microbiol.">
        <title>New insights into the metabolic potential of the phototrophic purple bacterium Rhodopila globiformis DSM 161(T) from its draft genome sequence and evidence for a vanadium-dependent nitrogenase.</title>
        <authorList>
            <person name="Imhoff J.F."/>
            <person name="Rahn T."/>
            <person name="Kunzel S."/>
            <person name="Neulinger S.C."/>
        </authorList>
    </citation>
    <scope>NUCLEOTIDE SEQUENCE [LARGE SCALE GENOMIC DNA]</scope>
    <source>
        <strain evidence="8 9">DSM 161</strain>
    </source>
</reference>
<feature type="transmembrane region" description="Helical" evidence="6">
    <location>
        <begin position="6"/>
        <end position="25"/>
    </location>
</feature>
<dbReference type="Pfam" id="PF00482">
    <property type="entry name" value="T2SSF"/>
    <property type="match status" value="1"/>
</dbReference>
<evidence type="ECO:0000256" key="5">
    <source>
        <dbReference type="ARBA" id="ARBA00023136"/>
    </source>
</evidence>